<dbReference type="NCBIfam" id="TIGR00177">
    <property type="entry name" value="molyb_syn"/>
    <property type="match status" value="1"/>
</dbReference>
<sequence length="648" mass="68327">MPDYSTNIYLKKKSLTEARTLLFEKFAALMKTAAAETVPTPNAVGRVLARGVPALRSSPAHHLSAMDGIAVKAEQTFGAGETTPKTLAVGREAFFVNTGNLLPAGTNAVIMIEDVHVIDDATVEILAPSFPWQYVRKAGEDIVATELLFPTNHVVTPYCVGALLAAGVTSVSVRKKPRVLILPTGSELVDWEDKTDPAGLAPGKILESNSYMLGALVRACGAEPVRHPILPDDPDTIAQALKKAVDDGDYQAVMLVGGSSAGAKDYSWIVIDRLGEVFVHGLTIMPGKPLIIGAVSTVPVFGMPGYPVSAVVCFEELVRPLLCRMQGLPVPVRKTVSAILAKKTASKLGVEEFLRVKLGKVDDIVIATQLPRGAGSVTSLADADAFVRVPASTEGMAEAQAVTAELLRPLSDIEQTVVVVGSHDNTLDVLSDMIAARGLGFKLASTHVGSMGGLMAVARGRCHVAGSHLLDEKTGEYNISYIQKHLAGMPVKLVKLVSREQGLMVVPGNPKNISGIADIARTGVTFINRQAGSGTRILLDFKLKELGIDPGAIDGYANDEYTHMSVAIAVASGVADTGLGILAAARALGLDFIPVVSEEYDLVIPARFFDLPGIATLLKVIQSPAFAERVNTLGGYGTHNTGKVIDLG</sequence>
<dbReference type="Gene3D" id="2.40.340.10">
    <property type="entry name" value="MoeA, C-terminal, domain IV"/>
    <property type="match status" value="1"/>
</dbReference>
<comment type="similarity">
    <text evidence="3 6">Belongs to the MoeA family.</text>
</comment>
<keyword evidence="9" id="KW-1185">Reference proteome</keyword>
<dbReference type="NCBIfam" id="NF011068">
    <property type="entry name" value="PRK14498.1"/>
    <property type="match status" value="1"/>
</dbReference>
<dbReference type="InterPro" id="IPR036135">
    <property type="entry name" value="MoeA_linker/N_sf"/>
</dbReference>
<dbReference type="OrthoDB" id="9804758at2"/>
<dbReference type="AlphaFoldDB" id="A8ZUT1"/>
<feature type="domain" description="MoaB/Mog" evidence="7">
    <location>
        <begin position="180"/>
        <end position="324"/>
    </location>
</feature>
<dbReference type="Pfam" id="PF00994">
    <property type="entry name" value="MoCF_biosynth"/>
    <property type="match status" value="1"/>
</dbReference>
<evidence type="ECO:0000259" key="7">
    <source>
        <dbReference type="SMART" id="SM00852"/>
    </source>
</evidence>
<dbReference type="eggNOG" id="COG1910">
    <property type="taxonomic scope" value="Bacteria"/>
</dbReference>
<dbReference type="InterPro" id="IPR024370">
    <property type="entry name" value="PBP_domain"/>
</dbReference>
<evidence type="ECO:0000256" key="1">
    <source>
        <dbReference type="ARBA" id="ARBA00002901"/>
    </source>
</evidence>
<dbReference type="CDD" id="cd00887">
    <property type="entry name" value="MoeA"/>
    <property type="match status" value="1"/>
</dbReference>
<dbReference type="InterPro" id="IPR036425">
    <property type="entry name" value="MoaB/Mog-like_dom_sf"/>
</dbReference>
<evidence type="ECO:0000256" key="5">
    <source>
        <dbReference type="ARBA" id="ARBA00047317"/>
    </source>
</evidence>
<dbReference type="Gene3D" id="2.170.190.11">
    <property type="entry name" value="Molybdopterin biosynthesis moea protein, domain 3"/>
    <property type="match status" value="1"/>
</dbReference>
<organism evidence="8 9">
    <name type="scientific">Desulfosudis oleivorans (strain DSM 6200 / JCM 39069 / Hxd3)</name>
    <name type="common">Desulfococcus oleovorans</name>
    <dbReference type="NCBI Taxonomy" id="96561"/>
    <lineage>
        <taxon>Bacteria</taxon>
        <taxon>Pseudomonadati</taxon>
        <taxon>Thermodesulfobacteriota</taxon>
        <taxon>Desulfobacteria</taxon>
        <taxon>Desulfobacterales</taxon>
        <taxon>Desulfosudaceae</taxon>
        <taxon>Desulfosudis</taxon>
    </lineage>
</organism>
<dbReference type="GO" id="GO:0061599">
    <property type="term" value="F:molybdopterin molybdotransferase activity"/>
    <property type="evidence" value="ECO:0007669"/>
    <property type="project" value="UniProtKB-UniRule"/>
</dbReference>
<dbReference type="HOGENOM" id="CLU_010186_3_0_7"/>
<dbReference type="SUPFAM" id="SSF53850">
    <property type="entry name" value="Periplasmic binding protein-like II"/>
    <property type="match status" value="1"/>
</dbReference>
<evidence type="ECO:0000256" key="4">
    <source>
        <dbReference type="ARBA" id="ARBA00023150"/>
    </source>
</evidence>
<keyword evidence="4 6" id="KW-0501">Molybdenum cofactor biosynthesis</keyword>
<keyword evidence="6" id="KW-0460">Magnesium</keyword>
<dbReference type="GO" id="GO:0046872">
    <property type="term" value="F:metal ion binding"/>
    <property type="evidence" value="ECO:0007669"/>
    <property type="project" value="UniProtKB-UniRule"/>
</dbReference>
<dbReference type="STRING" id="96561.Dole_0684"/>
<dbReference type="InterPro" id="IPR005110">
    <property type="entry name" value="MoeA_linker/N"/>
</dbReference>
<dbReference type="Pfam" id="PF03453">
    <property type="entry name" value="MoeA_N"/>
    <property type="match status" value="1"/>
</dbReference>
<dbReference type="PANTHER" id="PTHR10192">
    <property type="entry name" value="MOLYBDOPTERIN BIOSYNTHESIS PROTEIN"/>
    <property type="match status" value="1"/>
</dbReference>
<keyword evidence="6" id="KW-0808">Transferase</keyword>
<comment type="pathway">
    <text evidence="2 6">Cofactor biosynthesis; molybdopterin biosynthesis.</text>
</comment>
<dbReference type="Pfam" id="PF03454">
    <property type="entry name" value="MoeA_C"/>
    <property type="match status" value="1"/>
</dbReference>
<evidence type="ECO:0000256" key="2">
    <source>
        <dbReference type="ARBA" id="ARBA00005046"/>
    </source>
</evidence>
<comment type="function">
    <text evidence="1 6">Catalyzes the insertion of molybdate into adenylated molybdopterin with the concomitant release of AMP.</text>
</comment>
<comment type="catalytic activity">
    <reaction evidence="5">
        <text>adenylyl-molybdopterin + molybdate = Mo-molybdopterin + AMP + H(+)</text>
        <dbReference type="Rhea" id="RHEA:35047"/>
        <dbReference type="ChEBI" id="CHEBI:15378"/>
        <dbReference type="ChEBI" id="CHEBI:36264"/>
        <dbReference type="ChEBI" id="CHEBI:62727"/>
        <dbReference type="ChEBI" id="CHEBI:71302"/>
        <dbReference type="ChEBI" id="CHEBI:456215"/>
        <dbReference type="EC" id="2.10.1.1"/>
    </reaction>
</comment>
<dbReference type="InterPro" id="IPR036688">
    <property type="entry name" value="MoeA_C_domain_IV_sf"/>
</dbReference>
<evidence type="ECO:0000256" key="3">
    <source>
        <dbReference type="ARBA" id="ARBA00010763"/>
    </source>
</evidence>
<reference evidence="8 9" key="1">
    <citation type="submission" date="2007-10" db="EMBL/GenBank/DDBJ databases">
        <title>Complete sequence of Desulfococcus oleovorans Hxd3.</title>
        <authorList>
            <consortium name="US DOE Joint Genome Institute"/>
            <person name="Copeland A."/>
            <person name="Lucas S."/>
            <person name="Lapidus A."/>
            <person name="Barry K."/>
            <person name="Glavina del Rio T."/>
            <person name="Dalin E."/>
            <person name="Tice H."/>
            <person name="Pitluck S."/>
            <person name="Kiss H."/>
            <person name="Brettin T."/>
            <person name="Bruce D."/>
            <person name="Detter J.C."/>
            <person name="Han C."/>
            <person name="Schmutz J."/>
            <person name="Larimer F."/>
            <person name="Land M."/>
            <person name="Hauser L."/>
            <person name="Kyrpides N."/>
            <person name="Kim E."/>
            <person name="Wawrik B."/>
            <person name="Richardson P."/>
        </authorList>
    </citation>
    <scope>NUCLEOTIDE SEQUENCE [LARGE SCALE GENOMIC DNA]</scope>
    <source>
        <strain evidence="9">DSM 6200 / JCM 39069 / Hxd3</strain>
    </source>
</reference>
<gene>
    <name evidence="8" type="ordered locus">Dole_0684</name>
</gene>
<dbReference type="EMBL" id="CP000859">
    <property type="protein sequence ID" value="ABW66494.1"/>
    <property type="molecule type" value="Genomic_DNA"/>
</dbReference>
<dbReference type="GO" id="GO:0005829">
    <property type="term" value="C:cytosol"/>
    <property type="evidence" value="ECO:0007669"/>
    <property type="project" value="TreeGrafter"/>
</dbReference>
<dbReference type="Gene3D" id="3.40.980.10">
    <property type="entry name" value="MoaB/Mog-like domain"/>
    <property type="match status" value="1"/>
</dbReference>
<dbReference type="InterPro" id="IPR005111">
    <property type="entry name" value="MoeA_C_domain_IV"/>
</dbReference>
<keyword evidence="6" id="KW-0479">Metal-binding</keyword>
<dbReference type="SMART" id="SM00852">
    <property type="entry name" value="MoCF_biosynth"/>
    <property type="match status" value="1"/>
</dbReference>
<evidence type="ECO:0000256" key="6">
    <source>
        <dbReference type="RuleBase" id="RU365090"/>
    </source>
</evidence>
<dbReference type="Gene3D" id="3.90.105.10">
    <property type="entry name" value="Molybdopterin biosynthesis moea protein, domain 2"/>
    <property type="match status" value="1"/>
</dbReference>
<keyword evidence="6" id="KW-0500">Molybdenum</keyword>
<dbReference type="KEGG" id="dol:Dole_0684"/>
<dbReference type="InterPro" id="IPR001453">
    <property type="entry name" value="MoaB/Mog_dom"/>
</dbReference>
<dbReference type="eggNOG" id="COG0303">
    <property type="taxonomic scope" value="Bacteria"/>
</dbReference>
<dbReference type="SUPFAM" id="SSF63882">
    <property type="entry name" value="MoeA N-terminal region -like"/>
    <property type="match status" value="1"/>
</dbReference>
<evidence type="ECO:0000313" key="8">
    <source>
        <dbReference type="EMBL" id="ABW66494.1"/>
    </source>
</evidence>
<dbReference type="SUPFAM" id="SSF63867">
    <property type="entry name" value="MoeA C-terminal domain-like"/>
    <property type="match status" value="1"/>
</dbReference>
<dbReference type="Proteomes" id="UP000008561">
    <property type="component" value="Chromosome"/>
</dbReference>
<protein>
    <recommendedName>
        <fullName evidence="6">Molybdopterin molybdenumtransferase</fullName>
        <ecNumber evidence="6">2.10.1.1</ecNumber>
    </recommendedName>
</protein>
<dbReference type="RefSeq" id="WP_012174113.1">
    <property type="nucleotide sequence ID" value="NC_009943.1"/>
</dbReference>
<dbReference type="InterPro" id="IPR038987">
    <property type="entry name" value="MoeA-like"/>
</dbReference>
<dbReference type="EC" id="2.10.1.1" evidence="6"/>
<dbReference type="PANTHER" id="PTHR10192:SF16">
    <property type="entry name" value="MOLYBDOPTERIN MOLYBDENUMTRANSFERASE"/>
    <property type="match status" value="1"/>
</dbReference>
<accession>A8ZUT1</accession>
<comment type="cofactor">
    <cofactor evidence="6">
        <name>Mg(2+)</name>
        <dbReference type="ChEBI" id="CHEBI:18420"/>
    </cofactor>
</comment>
<name>A8ZUT1_DESOH</name>
<proteinExistence type="inferred from homology"/>
<dbReference type="Pfam" id="PF12727">
    <property type="entry name" value="PBP_like"/>
    <property type="match status" value="1"/>
</dbReference>
<evidence type="ECO:0000313" key="9">
    <source>
        <dbReference type="Proteomes" id="UP000008561"/>
    </source>
</evidence>
<dbReference type="SUPFAM" id="SSF53218">
    <property type="entry name" value="Molybdenum cofactor biosynthesis proteins"/>
    <property type="match status" value="1"/>
</dbReference>
<dbReference type="GO" id="GO:0006777">
    <property type="term" value="P:Mo-molybdopterin cofactor biosynthetic process"/>
    <property type="evidence" value="ECO:0007669"/>
    <property type="project" value="UniProtKB-UniRule"/>
</dbReference>
<dbReference type="UniPathway" id="UPA00344"/>